<dbReference type="InterPro" id="IPR006680">
    <property type="entry name" value="Amidohydro-rel"/>
</dbReference>
<dbReference type="GO" id="GO:0008892">
    <property type="term" value="F:guanine deaminase activity"/>
    <property type="evidence" value="ECO:0007669"/>
    <property type="project" value="TreeGrafter"/>
</dbReference>
<dbReference type="Gene3D" id="3.20.20.140">
    <property type="entry name" value="Metal-dependent hydrolases"/>
    <property type="match status" value="1"/>
</dbReference>
<dbReference type="RefSeq" id="WP_111954432.1">
    <property type="nucleotide sequence ID" value="NZ_CP036313.1"/>
</dbReference>
<evidence type="ECO:0000256" key="4">
    <source>
        <dbReference type="ARBA" id="ARBA00022833"/>
    </source>
</evidence>
<dbReference type="PANTHER" id="PTHR11271">
    <property type="entry name" value="GUANINE DEAMINASE"/>
    <property type="match status" value="1"/>
</dbReference>
<dbReference type="GO" id="GO:0005829">
    <property type="term" value="C:cytosol"/>
    <property type="evidence" value="ECO:0007669"/>
    <property type="project" value="TreeGrafter"/>
</dbReference>
<dbReference type="Pfam" id="PF01979">
    <property type="entry name" value="Amidohydro_1"/>
    <property type="match status" value="1"/>
</dbReference>
<dbReference type="PANTHER" id="PTHR11271:SF6">
    <property type="entry name" value="GUANINE DEAMINASE"/>
    <property type="match status" value="1"/>
</dbReference>
<proteinExistence type="predicted"/>
<dbReference type="InterPro" id="IPR051607">
    <property type="entry name" value="Metallo-dep_hydrolases"/>
</dbReference>
<dbReference type="GO" id="GO:0046098">
    <property type="term" value="P:guanine metabolic process"/>
    <property type="evidence" value="ECO:0007669"/>
    <property type="project" value="TreeGrafter"/>
</dbReference>
<dbReference type="SUPFAM" id="SSF51556">
    <property type="entry name" value="Metallo-dependent hydrolases"/>
    <property type="match status" value="1"/>
</dbReference>
<dbReference type="Proteomes" id="UP000293902">
    <property type="component" value="Chromosome"/>
</dbReference>
<evidence type="ECO:0000313" key="9">
    <source>
        <dbReference type="Proteomes" id="UP000293902"/>
    </source>
</evidence>
<name>A0A328FGT8_9BACT</name>
<feature type="domain" description="Amidohydrolase-related" evidence="5">
    <location>
        <begin position="58"/>
        <end position="421"/>
    </location>
</feature>
<dbReference type="OrthoDB" id="9807210at2"/>
<evidence type="ECO:0000313" key="7">
    <source>
        <dbReference type="EMBL" id="RAM03030.1"/>
    </source>
</evidence>
<dbReference type="InterPro" id="IPR011059">
    <property type="entry name" value="Metal-dep_hydrolase_composite"/>
</dbReference>
<dbReference type="Gene3D" id="2.30.40.10">
    <property type="entry name" value="Urease, subunit C, domain 1"/>
    <property type="match status" value="1"/>
</dbReference>
<gene>
    <name evidence="7" type="ORF">DO021_05265</name>
    <name evidence="6" type="ORF">EYB58_07650</name>
</gene>
<sequence>MSLVTLYKGHFIDTPTPGEFRVRKDAVAIVEAGKLLFLEKAVPERFSSLPVKDLGEGVVIPSFIDLHVHAPQHMQMGAGLDMGLLDWLENYTYPGESSFADEDYARKIYPLFAAELLRQGSLRSVVYGTVHLVSTLILAQVLEKAGLIAFVGKVNMDRNTPDYLKETSEASFKVTETFCRRLVGRNGVRPIVTPRFAPSCTEKLMEDLGRLSQRLDLPVQSHLSETLSEAQWVSQLFPESRSYTHVYNDCGLLGSGSLMAHAIFLSDEEIDLIMERGATLVHCPSANINLSSGIMPLGRYLDRGVNLGLGSDVGAGHTLAMYRSVVQAVQSAKLLRILRPEENHRAVTLSDAFYLATMGNGKFFTNQGWGPCGAFEPGMSFDALSIDMGLPEVVEMSPLNQLERFLYAGDDRHIKIRILAGREL</sequence>
<organism evidence="7 8">
    <name type="scientific">Desulfobacter hydrogenophilus</name>
    <dbReference type="NCBI Taxonomy" id="2291"/>
    <lineage>
        <taxon>Bacteria</taxon>
        <taxon>Pseudomonadati</taxon>
        <taxon>Thermodesulfobacteriota</taxon>
        <taxon>Desulfobacteria</taxon>
        <taxon>Desulfobacterales</taxon>
        <taxon>Desulfobacteraceae</taxon>
        <taxon>Desulfobacter</taxon>
    </lineage>
</organism>
<keyword evidence="2" id="KW-0479">Metal-binding</keyword>
<dbReference type="AlphaFoldDB" id="A0A328FGT8"/>
<evidence type="ECO:0000313" key="6">
    <source>
        <dbReference type="EMBL" id="QBH12793.1"/>
    </source>
</evidence>
<dbReference type="EMBL" id="CP036313">
    <property type="protein sequence ID" value="QBH12793.1"/>
    <property type="molecule type" value="Genomic_DNA"/>
</dbReference>
<protein>
    <submittedName>
        <fullName evidence="7">Guanine deaminase</fullName>
    </submittedName>
</protein>
<comment type="cofactor">
    <cofactor evidence="1">
        <name>Zn(2+)</name>
        <dbReference type="ChEBI" id="CHEBI:29105"/>
    </cofactor>
</comment>
<evidence type="ECO:0000259" key="5">
    <source>
        <dbReference type="Pfam" id="PF01979"/>
    </source>
</evidence>
<dbReference type="Proteomes" id="UP000248798">
    <property type="component" value="Unassembled WGS sequence"/>
</dbReference>
<keyword evidence="9" id="KW-1185">Reference proteome</keyword>
<dbReference type="SUPFAM" id="SSF51338">
    <property type="entry name" value="Composite domain of metallo-dependent hydrolases"/>
    <property type="match status" value="1"/>
</dbReference>
<dbReference type="InterPro" id="IPR032466">
    <property type="entry name" value="Metal_Hydrolase"/>
</dbReference>
<evidence type="ECO:0000256" key="1">
    <source>
        <dbReference type="ARBA" id="ARBA00001947"/>
    </source>
</evidence>
<dbReference type="EMBL" id="QLNI01000008">
    <property type="protein sequence ID" value="RAM03030.1"/>
    <property type="molecule type" value="Genomic_DNA"/>
</dbReference>
<evidence type="ECO:0000256" key="3">
    <source>
        <dbReference type="ARBA" id="ARBA00022801"/>
    </source>
</evidence>
<evidence type="ECO:0000256" key="2">
    <source>
        <dbReference type="ARBA" id="ARBA00022723"/>
    </source>
</evidence>
<reference evidence="7 8" key="1">
    <citation type="submission" date="2018-06" db="EMBL/GenBank/DDBJ databases">
        <title>Complete Genome Sequence of Desulfobacter hydrogenophilus (DSM3380).</title>
        <authorList>
            <person name="Marietou A."/>
            <person name="Schreiber L."/>
            <person name="Marshall I."/>
            <person name="Jorgensen B."/>
        </authorList>
    </citation>
    <scope>NUCLEOTIDE SEQUENCE [LARGE SCALE GENOMIC DNA]</scope>
    <source>
        <strain evidence="7 8">DSM 3380</strain>
    </source>
</reference>
<reference evidence="6 9" key="2">
    <citation type="submission" date="2019-02" db="EMBL/GenBank/DDBJ databases">
        <title>Complete genome sequence of Desulfobacter hydrogenophilus AcRS1.</title>
        <authorList>
            <person name="Marietou A."/>
            <person name="Lund M.B."/>
            <person name="Marshall I.P.G."/>
            <person name="Schreiber L."/>
            <person name="Jorgensen B."/>
        </authorList>
    </citation>
    <scope>NUCLEOTIDE SEQUENCE [LARGE SCALE GENOMIC DNA]</scope>
    <source>
        <strain evidence="6 9">AcRS1</strain>
    </source>
</reference>
<accession>A0A328FGT8</accession>
<keyword evidence="3" id="KW-0378">Hydrolase</keyword>
<keyword evidence="4" id="KW-0862">Zinc</keyword>
<evidence type="ECO:0000313" key="8">
    <source>
        <dbReference type="Proteomes" id="UP000248798"/>
    </source>
</evidence>
<dbReference type="GO" id="GO:0008270">
    <property type="term" value="F:zinc ion binding"/>
    <property type="evidence" value="ECO:0007669"/>
    <property type="project" value="TreeGrafter"/>
</dbReference>